<dbReference type="KEGG" id="bcoh:BC6307_23185"/>
<dbReference type="Proteomes" id="UP000215224">
    <property type="component" value="Chromosome"/>
</dbReference>
<sequence length="146" mass="16798">MKITSEFRTGLDKNRVEQPNGSNKKAVFGDMLQKHDSKLKSNQLQLLMHDINNAGDRLSNSRTFQDLAKYKTLVKRFMEETVEFGMELNQSYHWTQDGQARQLQLVHQIDEALLSLTGDVMNKEKNRLDILSSIGEIKGLLINLYT</sequence>
<gene>
    <name evidence="2" type="ORF">BC6307_23185</name>
</gene>
<dbReference type="STRING" id="1314751.GCA_001591425_03797"/>
<evidence type="ECO:0000256" key="1">
    <source>
        <dbReference type="SAM" id="MobiDB-lite"/>
    </source>
</evidence>
<dbReference type="InterPro" id="IPR005585">
    <property type="entry name" value="DUF327"/>
</dbReference>
<reference evidence="2 3" key="1">
    <citation type="submission" date="2016-12" db="EMBL/GenBank/DDBJ databases">
        <title>The whole genome sequencing and assembly of Bacillus cohnii DSM 6307T strain.</title>
        <authorList>
            <person name="Lee Y.-J."/>
            <person name="Yi H."/>
            <person name="Bahn Y.-S."/>
            <person name="Kim J.F."/>
            <person name="Lee D.-W."/>
        </authorList>
    </citation>
    <scope>NUCLEOTIDE SEQUENCE [LARGE SCALE GENOMIC DNA]</scope>
    <source>
        <strain evidence="2 3">DSM 6307</strain>
    </source>
</reference>
<dbReference type="EMBL" id="CP018866">
    <property type="protein sequence ID" value="AST93960.1"/>
    <property type="molecule type" value="Genomic_DNA"/>
</dbReference>
<dbReference type="Gene3D" id="1.20.120.490">
    <property type="entry name" value="Hypothetical protein TM1646-like domain"/>
    <property type="match status" value="1"/>
</dbReference>
<feature type="region of interest" description="Disordered" evidence="1">
    <location>
        <begin position="1"/>
        <end position="24"/>
    </location>
</feature>
<evidence type="ECO:0000313" key="2">
    <source>
        <dbReference type="EMBL" id="AST93960.1"/>
    </source>
</evidence>
<organism evidence="2 3">
    <name type="scientific">Sutcliffiella cohnii</name>
    <dbReference type="NCBI Taxonomy" id="33932"/>
    <lineage>
        <taxon>Bacteria</taxon>
        <taxon>Bacillati</taxon>
        <taxon>Bacillota</taxon>
        <taxon>Bacilli</taxon>
        <taxon>Bacillales</taxon>
        <taxon>Bacillaceae</taxon>
        <taxon>Sutcliffiella</taxon>
    </lineage>
</organism>
<dbReference type="RefSeq" id="WP_066419699.1">
    <property type="nucleotide sequence ID" value="NZ_CP018866.1"/>
</dbReference>
<dbReference type="SUPFAM" id="SSF158397">
    <property type="entry name" value="TM1646-like"/>
    <property type="match status" value="1"/>
</dbReference>
<evidence type="ECO:0008006" key="4">
    <source>
        <dbReference type="Google" id="ProtNLM"/>
    </source>
</evidence>
<dbReference type="Pfam" id="PF03885">
    <property type="entry name" value="DUF327"/>
    <property type="match status" value="1"/>
</dbReference>
<dbReference type="InterPro" id="IPR024042">
    <property type="entry name" value="TM1646-like_dom_sf"/>
</dbReference>
<keyword evidence="3" id="KW-1185">Reference proteome</keyword>
<proteinExistence type="predicted"/>
<accession>A0A223KWW7</accession>
<evidence type="ECO:0000313" key="3">
    <source>
        <dbReference type="Proteomes" id="UP000215224"/>
    </source>
</evidence>
<name>A0A223KWW7_9BACI</name>
<protein>
    <recommendedName>
        <fullName evidence="4">DUF327 domain-containing protein</fullName>
    </recommendedName>
</protein>
<dbReference type="AlphaFoldDB" id="A0A223KWW7"/>